<dbReference type="PRINTS" id="PR01250">
    <property type="entry name" value="RIBOSOMALL34"/>
</dbReference>
<dbReference type="Gene3D" id="6.20.340.10">
    <property type="match status" value="1"/>
</dbReference>
<evidence type="ECO:0000256" key="5">
    <source>
        <dbReference type="ARBA" id="ARBA00013205"/>
    </source>
</evidence>
<keyword evidence="21" id="KW-1185">Reference proteome</keyword>
<feature type="active site" evidence="15">
    <location>
        <position position="75"/>
    </location>
</feature>
<evidence type="ECO:0000256" key="6">
    <source>
        <dbReference type="ARBA" id="ARBA00022670"/>
    </source>
</evidence>
<dbReference type="Gene3D" id="2.40.70.10">
    <property type="entry name" value="Acid Proteases"/>
    <property type="match status" value="2"/>
</dbReference>
<dbReference type="InterPro" id="IPR021109">
    <property type="entry name" value="Peptidase_aspartic_dom_sf"/>
</dbReference>
<dbReference type="PANTHER" id="PTHR47966:SF51">
    <property type="entry name" value="BETA-SITE APP-CLEAVING ENZYME, ISOFORM A-RELATED"/>
    <property type="match status" value="1"/>
</dbReference>
<feature type="transmembrane region" description="Helical" evidence="17">
    <location>
        <begin position="740"/>
        <end position="757"/>
    </location>
</feature>
<evidence type="ECO:0000256" key="2">
    <source>
        <dbReference type="ARBA" id="ARBA00004141"/>
    </source>
</evidence>
<feature type="chain" id="PRO_5040202476" description="Large ribosomal subunit protein eL34" evidence="18">
    <location>
        <begin position="17"/>
        <end position="841"/>
    </location>
</feature>
<dbReference type="Gene3D" id="1.20.1250.20">
    <property type="entry name" value="MFS general substrate transporter like domains"/>
    <property type="match status" value="1"/>
</dbReference>
<dbReference type="InterPro" id="IPR036259">
    <property type="entry name" value="MFS_trans_sf"/>
</dbReference>
<dbReference type="InterPro" id="IPR011701">
    <property type="entry name" value="MFS"/>
</dbReference>
<feature type="transmembrane region" description="Helical" evidence="17">
    <location>
        <begin position="621"/>
        <end position="641"/>
    </location>
</feature>
<dbReference type="InterPro" id="IPR038562">
    <property type="entry name" value="Ribosomal_eL34_C_sf"/>
</dbReference>
<feature type="transmembrane region" description="Helical" evidence="17">
    <location>
        <begin position="550"/>
        <end position="571"/>
    </location>
</feature>
<dbReference type="InterPro" id="IPR047868">
    <property type="entry name" value="Ribosomal_L34e_arc-type"/>
</dbReference>
<evidence type="ECO:0000259" key="19">
    <source>
        <dbReference type="PROSITE" id="PS51767"/>
    </source>
</evidence>
<keyword evidence="6" id="KW-0645">Protease</keyword>
<evidence type="ECO:0000256" key="4">
    <source>
        <dbReference type="ARBA" id="ARBA00009875"/>
    </source>
</evidence>
<reference evidence="20 21" key="1">
    <citation type="journal article" date="2020" name="Microb. Genom.">
        <title>Genetic diversity of clinical and environmental Mucorales isolates obtained from an investigation of mucormycosis cases among solid organ transplant recipients.</title>
        <authorList>
            <person name="Nguyen M.H."/>
            <person name="Kaul D."/>
            <person name="Muto C."/>
            <person name="Cheng S.J."/>
            <person name="Richter R.A."/>
            <person name="Bruno V.M."/>
            <person name="Liu G."/>
            <person name="Beyhan S."/>
            <person name="Sundermann A.J."/>
            <person name="Mounaud S."/>
            <person name="Pasculle A.W."/>
            <person name="Nierman W.C."/>
            <person name="Driscoll E."/>
            <person name="Cumbie R."/>
            <person name="Clancy C.J."/>
            <person name="Dupont C.L."/>
        </authorList>
    </citation>
    <scope>NUCLEOTIDE SEQUENCE [LARGE SCALE GENOMIC DNA]</scope>
    <source>
        <strain evidence="20 21">GL24</strain>
    </source>
</reference>
<gene>
    <name evidence="20" type="ORF">G6F50_007260</name>
</gene>
<evidence type="ECO:0000256" key="10">
    <source>
        <dbReference type="ARBA" id="ARBA00022980"/>
    </source>
</evidence>
<dbReference type="InterPro" id="IPR018065">
    <property type="entry name" value="Ribosomal_eL34_CS"/>
</dbReference>
<dbReference type="GO" id="GO:0016020">
    <property type="term" value="C:membrane"/>
    <property type="evidence" value="ECO:0007669"/>
    <property type="project" value="UniProtKB-SubCell"/>
</dbReference>
<protein>
    <recommendedName>
        <fullName evidence="14">Large ribosomal subunit protein eL34</fullName>
        <ecNumber evidence="5">3.4.23.21</ecNumber>
    </recommendedName>
</protein>
<dbReference type="PROSITE" id="PS00141">
    <property type="entry name" value="ASP_PROTEASE"/>
    <property type="match status" value="2"/>
</dbReference>
<dbReference type="GO" id="GO:0006508">
    <property type="term" value="P:proteolysis"/>
    <property type="evidence" value="ECO:0007669"/>
    <property type="project" value="UniProtKB-KW"/>
</dbReference>
<proteinExistence type="inferred from homology"/>
<sequence>MKFILLLLVMIVPVIAYLPTKNSIRKIKLKTRSSLQKRQDFPIRRLKQTGYLHGSGYYGEVAVGEPPQTFHVVFDTGSSEFWVVSNHCLSCKRGHRYNSRLSKTYWESKESVRFRYGTGAIAAYRGQDTVMVANMTLKNYPVSSAYELSDVFDSLPIDGILGLGQDSGRSGSPPFLESLYEQKRIRQRIFGMYLQPFGGEIDFGGIDLNRFEGSIGYVPMLESSKYFVVQMKEAYLGAIPLNMSRHLMIDTGSTLMVLPQNDIQAIHRSLDSSITFLNGTFYIPCELKGKLSDIILDVHHHSLSISSNDYILFPHETFTDLCLSGLSSHGRADQWILGDIFLKNYYTIFDLENTRLGMAQRLTYRRRCSYNTRSNRVKAVKTPGGNLVYHYQKKPVKAPRCGDCGEALAGIKALRPREFATVSKTKKTVSRAYGGSRCAHCVRNRIVRAFLIEEQKIVKRVLKVANVSGPQYVYPIYSTFLQDRFQWSSLEHSIVNTACFVGVSFSGPLCSWAMTYFGAKTTLRIASAIIFSGFFLIAQTYAGYLPQHFMLITFYLACTGIAGAASFLCALDSQSHHFKQHRGLSMGLTTASIGISGLVFSQINDFFFKTDIHQIGATYRFLLFLAVCASLVILSGSFLFLEPVQDSLGHPPVTTRKEERSGLAFLLHPTGTALFCALFVILGMGYMYLANLGHILMATSSSSQHERNHQITLFSLGNCLSRAFFGALSDLMWYRYGLDPLWIFCLALLALPQAHQLPPTGSTLLISITYGIGFGISPSIVTGFGTGAFAKNWGWMLFAPALGSQFFNVLYGAYDVFRVGQWFCWAVLGVVLYAVYRNRKR</sequence>
<feature type="transmembrane region" description="Helical" evidence="17">
    <location>
        <begin position="793"/>
        <end position="813"/>
    </location>
</feature>
<evidence type="ECO:0000256" key="1">
    <source>
        <dbReference type="ARBA" id="ARBA00001130"/>
    </source>
</evidence>
<keyword evidence="8" id="KW-0064">Aspartyl protease</keyword>
<dbReference type="PROSITE" id="PS51767">
    <property type="entry name" value="PEPTIDASE_A1"/>
    <property type="match status" value="1"/>
</dbReference>
<feature type="transmembrane region" description="Helical" evidence="17">
    <location>
        <begin position="494"/>
        <end position="513"/>
    </location>
</feature>
<keyword evidence="12 16" id="KW-1015">Disulfide bond</keyword>
<dbReference type="GO" id="GO:0022857">
    <property type="term" value="F:transmembrane transporter activity"/>
    <property type="evidence" value="ECO:0007669"/>
    <property type="project" value="InterPro"/>
</dbReference>
<dbReference type="SUPFAM" id="SSF103473">
    <property type="entry name" value="MFS general substrate transporter"/>
    <property type="match status" value="1"/>
</dbReference>
<comment type="similarity">
    <text evidence="4">Belongs to the eukaryotic ribosomal protein eL34 family.</text>
</comment>
<feature type="domain" description="Peptidase A1" evidence="19">
    <location>
        <begin position="57"/>
        <end position="359"/>
    </location>
</feature>
<dbReference type="GO" id="GO:0004190">
    <property type="term" value="F:aspartic-type endopeptidase activity"/>
    <property type="evidence" value="ECO:0007669"/>
    <property type="project" value="UniProtKB-KW"/>
</dbReference>
<dbReference type="SUPFAM" id="SSF50630">
    <property type="entry name" value="Acid proteases"/>
    <property type="match status" value="1"/>
</dbReference>
<dbReference type="GO" id="GO:0005840">
    <property type="term" value="C:ribosome"/>
    <property type="evidence" value="ECO:0007669"/>
    <property type="project" value="UniProtKB-KW"/>
</dbReference>
<dbReference type="EC" id="3.4.23.21" evidence="5"/>
<dbReference type="InterPro" id="IPR034164">
    <property type="entry name" value="Pepsin-like_dom"/>
</dbReference>
<keyword evidence="17" id="KW-0812">Transmembrane</keyword>
<keyword evidence="17" id="KW-1133">Transmembrane helix</keyword>
<evidence type="ECO:0000256" key="3">
    <source>
        <dbReference type="ARBA" id="ARBA00007447"/>
    </source>
</evidence>
<evidence type="ECO:0000256" key="7">
    <source>
        <dbReference type="ARBA" id="ARBA00022729"/>
    </source>
</evidence>
<evidence type="ECO:0000256" key="12">
    <source>
        <dbReference type="ARBA" id="ARBA00023157"/>
    </source>
</evidence>
<feature type="transmembrane region" description="Helical" evidence="17">
    <location>
        <begin position="525"/>
        <end position="544"/>
    </location>
</feature>
<evidence type="ECO:0000256" key="18">
    <source>
        <dbReference type="SAM" id="SignalP"/>
    </source>
</evidence>
<dbReference type="GO" id="GO:1990904">
    <property type="term" value="C:ribonucleoprotein complex"/>
    <property type="evidence" value="ECO:0007669"/>
    <property type="project" value="UniProtKB-KW"/>
</dbReference>
<comment type="subcellular location">
    <subcellularLocation>
        <location evidence="2">Membrane</location>
        <topology evidence="2">Multi-pass membrane protein</topology>
    </subcellularLocation>
</comment>
<evidence type="ECO:0000256" key="17">
    <source>
        <dbReference type="SAM" id="Phobius"/>
    </source>
</evidence>
<dbReference type="Proteomes" id="UP000740926">
    <property type="component" value="Unassembled WGS sequence"/>
</dbReference>
<dbReference type="EMBL" id="JAANIU010001134">
    <property type="protein sequence ID" value="KAG1568469.1"/>
    <property type="molecule type" value="Genomic_DNA"/>
</dbReference>
<evidence type="ECO:0000256" key="15">
    <source>
        <dbReference type="PIRSR" id="PIRSR601461-1"/>
    </source>
</evidence>
<dbReference type="AlphaFoldDB" id="A0A9P6Z128"/>
<feature type="transmembrane region" description="Helical" evidence="17">
    <location>
        <begin position="662"/>
        <end position="689"/>
    </location>
</feature>
<evidence type="ECO:0000313" key="20">
    <source>
        <dbReference type="EMBL" id="KAG1568469.1"/>
    </source>
</evidence>
<dbReference type="InterPro" id="IPR033121">
    <property type="entry name" value="PEPTIDASE_A1"/>
</dbReference>
<dbReference type="PANTHER" id="PTHR47966">
    <property type="entry name" value="BETA-SITE APP-CLEAVING ENZYME, ISOFORM A-RELATED"/>
    <property type="match status" value="1"/>
</dbReference>
<keyword evidence="17" id="KW-0472">Membrane</keyword>
<keyword evidence="11" id="KW-0865">Zymogen</keyword>
<dbReference type="Gene3D" id="6.20.370.70">
    <property type="match status" value="1"/>
</dbReference>
<keyword evidence="9" id="KW-0378">Hydrolase</keyword>
<dbReference type="HAMAP" id="MF_00349">
    <property type="entry name" value="Ribosomal_eL34"/>
    <property type="match status" value="1"/>
</dbReference>
<keyword evidence="7 18" id="KW-0732">Signal</keyword>
<evidence type="ECO:0000256" key="16">
    <source>
        <dbReference type="PIRSR" id="PIRSR601461-2"/>
    </source>
</evidence>
<evidence type="ECO:0000256" key="13">
    <source>
        <dbReference type="ARBA" id="ARBA00023274"/>
    </source>
</evidence>
<feature type="transmembrane region" description="Helical" evidence="17">
    <location>
        <begin position="763"/>
        <end position="781"/>
    </location>
</feature>
<organism evidence="20 21">
    <name type="scientific">Rhizopus delemar</name>
    <dbReference type="NCBI Taxonomy" id="936053"/>
    <lineage>
        <taxon>Eukaryota</taxon>
        <taxon>Fungi</taxon>
        <taxon>Fungi incertae sedis</taxon>
        <taxon>Mucoromycota</taxon>
        <taxon>Mucoromycotina</taxon>
        <taxon>Mucoromycetes</taxon>
        <taxon>Mucorales</taxon>
        <taxon>Mucorineae</taxon>
        <taxon>Rhizopodaceae</taxon>
        <taxon>Rhizopus</taxon>
    </lineage>
</organism>
<feature type="signal peptide" evidence="18">
    <location>
        <begin position="1"/>
        <end position="16"/>
    </location>
</feature>
<dbReference type="CDD" id="cd05471">
    <property type="entry name" value="pepsin_like"/>
    <property type="match status" value="1"/>
</dbReference>
<feature type="active site" evidence="15">
    <location>
        <position position="250"/>
    </location>
</feature>
<dbReference type="Pfam" id="PF00026">
    <property type="entry name" value="Asp"/>
    <property type="match status" value="1"/>
</dbReference>
<dbReference type="InterPro" id="IPR001969">
    <property type="entry name" value="Aspartic_peptidase_AS"/>
</dbReference>
<dbReference type="InterPro" id="IPR008195">
    <property type="entry name" value="Ribosomal_eL34"/>
</dbReference>
<evidence type="ECO:0000256" key="8">
    <source>
        <dbReference type="ARBA" id="ARBA00022750"/>
    </source>
</evidence>
<comment type="similarity">
    <text evidence="3">Belongs to the peptidase A1 family.</text>
</comment>
<comment type="caution">
    <text evidence="20">The sequence shown here is derived from an EMBL/GenBank/DDBJ whole genome shotgun (WGS) entry which is preliminary data.</text>
</comment>
<keyword evidence="10" id="KW-0689">Ribosomal protein</keyword>
<dbReference type="PROSITE" id="PS01145">
    <property type="entry name" value="RIBOSOMAL_L34E"/>
    <property type="match status" value="1"/>
</dbReference>
<evidence type="ECO:0000313" key="21">
    <source>
        <dbReference type="Proteomes" id="UP000740926"/>
    </source>
</evidence>
<dbReference type="GO" id="GO:0006412">
    <property type="term" value="P:translation"/>
    <property type="evidence" value="ECO:0007669"/>
    <property type="project" value="InterPro"/>
</dbReference>
<dbReference type="FunFam" id="2.40.70.10:FF:000008">
    <property type="entry name" value="Cathepsin D"/>
    <property type="match status" value="1"/>
</dbReference>
<dbReference type="Pfam" id="PF07690">
    <property type="entry name" value="MFS_1"/>
    <property type="match status" value="1"/>
</dbReference>
<feature type="disulfide bond" evidence="16">
    <location>
        <begin position="285"/>
        <end position="322"/>
    </location>
</feature>
<dbReference type="GO" id="GO:0003735">
    <property type="term" value="F:structural constituent of ribosome"/>
    <property type="evidence" value="ECO:0007669"/>
    <property type="project" value="InterPro"/>
</dbReference>
<accession>A0A9P6Z128</accession>
<evidence type="ECO:0000256" key="14">
    <source>
        <dbReference type="ARBA" id="ARBA00035227"/>
    </source>
</evidence>
<evidence type="ECO:0000256" key="9">
    <source>
        <dbReference type="ARBA" id="ARBA00022801"/>
    </source>
</evidence>
<comment type="catalytic activity">
    <reaction evidence="1">
        <text>Hydrolysis of proteins with broad specificity similar to that of pepsin A, preferring hydrophobic residues at P1 and P1'. Clots milk and activates trypsinogen. Does not cleave 4-Gln-|-His-5, but does cleave 10-His-|-Leu-11 and 12-Val-|-Glu-13 in B chain of insulin.</text>
        <dbReference type="EC" id="3.4.23.21"/>
    </reaction>
</comment>
<feature type="transmembrane region" description="Helical" evidence="17">
    <location>
        <begin position="819"/>
        <end position="836"/>
    </location>
</feature>
<name>A0A9P6Z128_9FUNG</name>
<keyword evidence="13" id="KW-0687">Ribonucleoprotein</keyword>
<dbReference type="InterPro" id="IPR001461">
    <property type="entry name" value="Aspartic_peptidase_A1"/>
</dbReference>
<evidence type="ECO:0000256" key="11">
    <source>
        <dbReference type="ARBA" id="ARBA00023145"/>
    </source>
</evidence>